<dbReference type="SMART" id="SM00980">
    <property type="entry name" value="THAP"/>
    <property type="match status" value="1"/>
</dbReference>
<protein>
    <recommendedName>
        <fullName evidence="6">THAP-type domain-containing protein</fullName>
    </recommendedName>
</protein>
<evidence type="ECO:0000313" key="7">
    <source>
        <dbReference type="Ensembl" id="ENSMZEP00005015038.1"/>
    </source>
</evidence>
<evidence type="ECO:0000256" key="5">
    <source>
        <dbReference type="PROSITE-ProRule" id="PRU00309"/>
    </source>
</evidence>
<evidence type="ECO:0000256" key="2">
    <source>
        <dbReference type="ARBA" id="ARBA00022771"/>
    </source>
</evidence>
<dbReference type="GO" id="GO:0008270">
    <property type="term" value="F:zinc ion binding"/>
    <property type="evidence" value="ECO:0007669"/>
    <property type="project" value="UniProtKB-KW"/>
</dbReference>
<dbReference type="SUPFAM" id="SSF57716">
    <property type="entry name" value="Glucocorticoid receptor-like (DNA-binding domain)"/>
    <property type="match status" value="1"/>
</dbReference>
<dbReference type="Pfam" id="PF05485">
    <property type="entry name" value="THAP"/>
    <property type="match status" value="1"/>
</dbReference>
<feature type="domain" description="THAP-type" evidence="6">
    <location>
        <begin position="1"/>
        <end position="103"/>
    </location>
</feature>
<keyword evidence="8" id="KW-1185">Reference proteome</keyword>
<keyword evidence="3" id="KW-0862">Zinc</keyword>
<dbReference type="Proteomes" id="UP000265160">
    <property type="component" value="Unplaced"/>
</dbReference>
<keyword evidence="1" id="KW-0479">Metal-binding</keyword>
<proteinExistence type="predicted"/>
<evidence type="ECO:0000313" key="8">
    <source>
        <dbReference type="Proteomes" id="UP000265160"/>
    </source>
</evidence>
<keyword evidence="4 5" id="KW-0238">DNA-binding</keyword>
<dbReference type="PROSITE" id="PS50950">
    <property type="entry name" value="ZF_THAP"/>
    <property type="match status" value="1"/>
</dbReference>
<evidence type="ECO:0000259" key="6">
    <source>
        <dbReference type="PROSITE" id="PS50950"/>
    </source>
</evidence>
<organism evidence="7 8">
    <name type="scientific">Maylandia zebra</name>
    <name type="common">zebra mbuna</name>
    <dbReference type="NCBI Taxonomy" id="106582"/>
    <lineage>
        <taxon>Eukaryota</taxon>
        <taxon>Metazoa</taxon>
        <taxon>Chordata</taxon>
        <taxon>Craniata</taxon>
        <taxon>Vertebrata</taxon>
        <taxon>Euteleostomi</taxon>
        <taxon>Actinopterygii</taxon>
        <taxon>Neopterygii</taxon>
        <taxon>Teleostei</taxon>
        <taxon>Neoteleostei</taxon>
        <taxon>Acanthomorphata</taxon>
        <taxon>Ovalentaria</taxon>
        <taxon>Cichlomorphae</taxon>
        <taxon>Cichliformes</taxon>
        <taxon>Cichlidae</taxon>
        <taxon>African cichlids</taxon>
        <taxon>Pseudocrenilabrinae</taxon>
        <taxon>Haplochromini</taxon>
        <taxon>Maylandia</taxon>
        <taxon>Maylandia zebra complex</taxon>
    </lineage>
</organism>
<dbReference type="AlphaFoldDB" id="A0A3P9BYH3"/>
<name>A0A3P9BYH3_9CICH</name>
<accession>A0A3P9BYH3</accession>
<reference evidence="7" key="1">
    <citation type="submission" date="2025-08" db="UniProtKB">
        <authorList>
            <consortium name="Ensembl"/>
        </authorList>
    </citation>
    <scope>IDENTIFICATION</scope>
</reference>
<sequence>MVRTCCAVGCKVRLHNRQGNKVENGLSFHSFPTWKQHEAAHVSDVTKRRRLVWIAAVRPADIQFDSISKYLLVCSRHFHSGNSSISIRSSPYILTPSYTPLFFSFPSVCSICLPDNHWTQSL</sequence>
<dbReference type="InterPro" id="IPR006612">
    <property type="entry name" value="THAP_Znf"/>
</dbReference>
<dbReference type="GO" id="GO:0003677">
    <property type="term" value="F:DNA binding"/>
    <property type="evidence" value="ECO:0007669"/>
    <property type="project" value="UniProtKB-UniRule"/>
</dbReference>
<evidence type="ECO:0000256" key="4">
    <source>
        <dbReference type="ARBA" id="ARBA00023125"/>
    </source>
</evidence>
<reference evidence="7" key="2">
    <citation type="submission" date="2025-09" db="UniProtKB">
        <authorList>
            <consortium name="Ensembl"/>
        </authorList>
    </citation>
    <scope>IDENTIFICATION</scope>
</reference>
<evidence type="ECO:0000256" key="1">
    <source>
        <dbReference type="ARBA" id="ARBA00022723"/>
    </source>
</evidence>
<evidence type="ECO:0000256" key="3">
    <source>
        <dbReference type="ARBA" id="ARBA00022833"/>
    </source>
</evidence>
<dbReference type="Ensembl" id="ENSMZET00005015527.1">
    <property type="protein sequence ID" value="ENSMZEP00005015038.1"/>
    <property type="gene ID" value="ENSMZEG00005011292.1"/>
</dbReference>
<dbReference type="GeneTree" id="ENSGT00940000176877"/>
<keyword evidence="2 5" id="KW-0863">Zinc-finger</keyword>